<evidence type="ECO:0000313" key="3">
    <source>
        <dbReference type="Proteomes" id="UP000317550"/>
    </source>
</evidence>
<accession>A0A516SIE2</accession>
<evidence type="ECO:0000313" key="2">
    <source>
        <dbReference type="EMBL" id="QDQ27920.1"/>
    </source>
</evidence>
<dbReference type="KEGG" id="cari:FNU76_17095"/>
<evidence type="ECO:0000256" key="1">
    <source>
        <dbReference type="SAM" id="SignalP"/>
    </source>
</evidence>
<keyword evidence="3" id="KW-1185">Reference proteome</keyword>
<feature type="chain" id="PRO_5021731237" description="DUF1579 domain-containing protein" evidence="1">
    <location>
        <begin position="25"/>
        <end position="191"/>
    </location>
</feature>
<dbReference type="OrthoDB" id="9814791at2"/>
<proteinExistence type="predicted"/>
<dbReference type="AlphaFoldDB" id="A0A516SIE2"/>
<dbReference type="RefSeq" id="WP_144279307.1">
    <property type="nucleotide sequence ID" value="NZ_CP041730.1"/>
</dbReference>
<gene>
    <name evidence="2" type="ORF">FNU76_17095</name>
</gene>
<name>A0A516SIE2_9NEIS</name>
<dbReference type="Proteomes" id="UP000317550">
    <property type="component" value="Chromosome"/>
</dbReference>
<keyword evidence="1" id="KW-0732">Signal</keyword>
<sequence>MDETRRNLILAAGAAAILPTAALAADGPALDTVPPLPRQPTPGKPGDFDFLAGEWKIRHWRLPAGATEWDRFEGEATCWTILGGVGSVEELRIPARNFSGMGLRLLDVEKKQWSDFWVNGRSGVLAPPGLTGSFENGVGLFWAEEEEAGRKTISLGIWDRITPRGCRWRQAVSEDGGRTWAHNWVMEWRRA</sequence>
<feature type="signal peptide" evidence="1">
    <location>
        <begin position="1"/>
        <end position="24"/>
    </location>
</feature>
<protein>
    <recommendedName>
        <fullName evidence="4">DUF1579 domain-containing protein</fullName>
    </recommendedName>
</protein>
<reference evidence="3" key="1">
    <citation type="submission" date="2019-07" db="EMBL/GenBank/DDBJ databases">
        <title>Chitinimonas sp. nov., isolated from Ny-Alesund, arctica soil.</title>
        <authorList>
            <person name="Xu Q."/>
            <person name="Peng F."/>
        </authorList>
    </citation>
    <scope>NUCLEOTIDE SEQUENCE [LARGE SCALE GENOMIC DNA]</scope>
    <source>
        <strain evidence="3">R3-44</strain>
    </source>
</reference>
<organism evidence="2 3">
    <name type="scientific">Chitinimonas arctica</name>
    <dbReference type="NCBI Taxonomy" id="2594795"/>
    <lineage>
        <taxon>Bacteria</taxon>
        <taxon>Pseudomonadati</taxon>
        <taxon>Pseudomonadota</taxon>
        <taxon>Betaproteobacteria</taxon>
        <taxon>Neisseriales</taxon>
        <taxon>Chitinibacteraceae</taxon>
        <taxon>Chitinimonas</taxon>
    </lineage>
</organism>
<dbReference type="EMBL" id="CP041730">
    <property type="protein sequence ID" value="QDQ27920.1"/>
    <property type="molecule type" value="Genomic_DNA"/>
</dbReference>
<evidence type="ECO:0008006" key="4">
    <source>
        <dbReference type="Google" id="ProtNLM"/>
    </source>
</evidence>